<dbReference type="Pfam" id="PF00817">
    <property type="entry name" value="IMS"/>
    <property type="match status" value="1"/>
</dbReference>
<dbReference type="InterPro" id="IPR043128">
    <property type="entry name" value="Rev_trsase/Diguanyl_cyclase"/>
</dbReference>
<dbReference type="AlphaFoldDB" id="A0A147ENY1"/>
<evidence type="ECO:0000256" key="5">
    <source>
        <dbReference type="ARBA" id="ARBA00023236"/>
    </source>
</evidence>
<reference evidence="8 9" key="1">
    <citation type="journal article" date="2016" name="Front. Microbiol.">
        <title>Genomic Resource of Rice Seed Associated Bacteria.</title>
        <authorList>
            <person name="Midha S."/>
            <person name="Bansal K."/>
            <person name="Sharma S."/>
            <person name="Kumar N."/>
            <person name="Patil P.P."/>
            <person name="Chaudhry V."/>
            <person name="Patil P.B."/>
        </authorList>
    </citation>
    <scope>NUCLEOTIDE SEQUENCE [LARGE SCALE GENOMIC DNA]</scope>
    <source>
        <strain evidence="8 9">NS354</strain>
    </source>
</reference>
<keyword evidence="2" id="KW-0227">DNA damage</keyword>
<dbReference type="InterPro" id="IPR025188">
    <property type="entry name" value="DUF4113"/>
</dbReference>
<dbReference type="GO" id="GO:0042276">
    <property type="term" value="P:error-prone translesion synthesis"/>
    <property type="evidence" value="ECO:0007669"/>
    <property type="project" value="TreeGrafter"/>
</dbReference>
<comment type="similarity">
    <text evidence="1">Belongs to the DNA polymerase type-Y family.</text>
</comment>
<evidence type="ECO:0000256" key="6">
    <source>
        <dbReference type="ARBA" id="ARBA00025589"/>
    </source>
</evidence>
<comment type="function">
    <text evidence="6">Poorly processive, error-prone DNA polymerase involved in untargeted mutagenesis. Copies undamaged DNA at stalled replication forks, which arise in vivo from mismatched or misaligned primer ends. These misaligned primers can be extended by PolIV. Exhibits no 3'-5' exonuclease (proofreading) activity. May be involved in translesional synthesis, in conjunction with the beta clamp from PolIII.</text>
</comment>
<gene>
    <name evidence="8" type="ORF">NS354_05675</name>
</gene>
<evidence type="ECO:0000256" key="2">
    <source>
        <dbReference type="ARBA" id="ARBA00022763"/>
    </source>
</evidence>
<dbReference type="GO" id="GO:0005829">
    <property type="term" value="C:cytosol"/>
    <property type="evidence" value="ECO:0007669"/>
    <property type="project" value="TreeGrafter"/>
</dbReference>
<feature type="domain" description="UmuC" evidence="7">
    <location>
        <begin position="2"/>
        <end position="187"/>
    </location>
</feature>
<accession>A0A147ENY1</accession>
<sequence length="420" mass="46058">MIALVDCESFYASCERVFDPTLYGRPVVVLSNNDGCVVAMSREAKALQVEMGAPWFKIKDWAASAGVVARSSNYELYGSLSARVMEIIGRYSAWQEVYSIDESFIGLHGTVDELTAIGHEIRSEVLRCTGIPVRVGIASSKTQAKLASRGAKADLSLGGVCHLGFYSPDRLDRILAGTSTTDLWGIAGRTGKRLAGMSIFTAKDLRDADAKWIRKKFSVVMERTVFELRGISCIPLEEQPPHKDQLIFSRSFCQPVSTREGMQQVFSIYAQRASTRLREHGLVAGVVSAWASTSRFREGEFHTAHVAVGMPTETDDPIGIAKAAFAALPRVRPGSDYVRAGVVLTGLRKKQSVAPLALFEPEYEGRRIGETLDGITQKLGPRAIGIGRGGLRGAPVWTMKREMLSRRATTHWEELCEARA</sequence>
<dbReference type="InterPro" id="IPR017961">
    <property type="entry name" value="DNA_pol_Y-fam_little_finger"/>
</dbReference>
<protein>
    <submittedName>
        <fullName evidence="8">UmuC</fullName>
    </submittedName>
</protein>
<dbReference type="Gene3D" id="3.40.1170.60">
    <property type="match status" value="1"/>
</dbReference>
<evidence type="ECO:0000256" key="4">
    <source>
        <dbReference type="ARBA" id="ARBA00023204"/>
    </source>
</evidence>
<dbReference type="Pfam" id="PF13438">
    <property type="entry name" value="DUF4113"/>
    <property type="match status" value="1"/>
</dbReference>
<dbReference type="PATRIC" id="fig|1079994.3.peg.1226"/>
<comment type="caution">
    <text evidence="8">The sequence shown here is derived from an EMBL/GenBank/DDBJ whole genome shotgun (WGS) entry which is preliminary data.</text>
</comment>
<dbReference type="InterPro" id="IPR043502">
    <property type="entry name" value="DNA/RNA_pol_sf"/>
</dbReference>
<dbReference type="EMBL" id="LDRK01000026">
    <property type="protein sequence ID" value="KTR86186.1"/>
    <property type="molecule type" value="Genomic_DNA"/>
</dbReference>
<keyword evidence="9" id="KW-1185">Reference proteome</keyword>
<dbReference type="Gene3D" id="3.30.70.270">
    <property type="match status" value="1"/>
</dbReference>
<dbReference type="Pfam" id="PF11799">
    <property type="entry name" value="IMS_C"/>
    <property type="match status" value="1"/>
</dbReference>
<name>A0A147ENY1_9MICO</name>
<organism evidence="8 9">
    <name type="scientific">Leucobacter chromiiresistens</name>
    <dbReference type="NCBI Taxonomy" id="1079994"/>
    <lineage>
        <taxon>Bacteria</taxon>
        <taxon>Bacillati</taxon>
        <taxon>Actinomycetota</taxon>
        <taxon>Actinomycetes</taxon>
        <taxon>Micrococcales</taxon>
        <taxon>Microbacteriaceae</taxon>
        <taxon>Leucobacter</taxon>
    </lineage>
</organism>
<evidence type="ECO:0000259" key="7">
    <source>
        <dbReference type="PROSITE" id="PS50173"/>
    </source>
</evidence>
<dbReference type="InterPro" id="IPR001126">
    <property type="entry name" value="UmuC"/>
</dbReference>
<dbReference type="GO" id="GO:0009432">
    <property type="term" value="P:SOS response"/>
    <property type="evidence" value="ECO:0007669"/>
    <property type="project" value="UniProtKB-KW"/>
</dbReference>
<keyword evidence="5" id="KW-0742">SOS response</keyword>
<dbReference type="OrthoDB" id="9808813at2"/>
<dbReference type="SUPFAM" id="SSF56672">
    <property type="entry name" value="DNA/RNA polymerases"/>
    <property type="match status" value="1"/>
</dbReference>
<dbReference type="InterPro" id="IPR050116">
    <property type="entry name" value="DNA_polymerase-Y"/>
</dbReference>
<evidence type="ECO:0000256" key="3">
    <source>
        <dbReference type="ARBA" id="ARBA00023199"/>
    </source>
</evidence>
<dbReference type="PANTHER" id="PTHR11076:SF34">
    <property type="entry name" value="PROTEIN UMUC"/>
    <property type="match status" value="1"/>
</dbReference>
<dbReference type="Proteomes" id="UP000070810">
    <property type="component" value="Unassembled WGS sequence"/>
</dbReference>
<dbReference type="PANTHER" id="PTHR11076">
    <property type="entry name" value="DNA REPAIR POLYMERASE UMUC / TRANSFERASE FAMILY MEMBER"/>
    <property type="match status" value="1"/>
</dbReference>
<dbReference type="GO" id="GO:0003684">
    <property type="term" value="F:damaged DNA binding"/>
    <property type="evidence" value="ECO:0007669"/>
    <property type="project" value="InterPro"/>
</dbReference>
<dbReference type="CDD" id="cd01700">
    <property type="entry name" value="PolY_Pol_V_umuC"/>
    <property type="match status" value="1"/>
</dbReference>
<dbReference type="PROSITE" id="PS50173">
    <property type="entry name" value="UMUC"/>
    <property type="match status" value="1"/>
</dbReference>
<evidence type="ECO:0000313" key="9">
    <source>
        <dbReference type="Proteomes" id="UP000070810"/>
    </source>
</evidence>
<proteinExistence type="inferred from homology"/>
<keyword evidence="4" id="KW-0234">DNA repair</keyword>
<evidence type="ECO:0000313" key="8">
    <source>
        <dbReference type="EMBL" id="KTR86186.1"/>
    </source>
</evidence>
<dbReference type="GO" id="GO:0006281">
    <property type="term" value="P:DNA repair"/>
    <property type="evidence" value="ECO:0007669"/>
    <property type="project" value="UniProtKB-KW"/>
</dbReference>
<dbReference type="GO" id="GO:0003887">
    <property type="term" value="F:DNA-directed DNA polymerase activity"/>
    <property type="evidence" value="ECO:0007669"/>
    <property type="project" value="TreeGrafter"/>
</dbReference>
<keyword evidence="3" id="KW-0741">SOS mutagenesis</keyword>
<evidence type="ECO:0000256" key="1">
    <source>
        <dbReference type="ARBA" id="ARBA00010945"/>
    </source>
</evidence>